<dbReference type="AlphaFoldDB" id="A0A917QUC9"/>
<comment type="pathway">
    <text evidence="2 7">Metabolic intermediate biosynthesis; chorismate biosynthesis; chorismate from D-erythrose 4-phosphate and phosphoenolpyruvate: step 3/7.</text>
</comment>
<dbReference type="EC" id="4.2.1.10" evidence="5 7"/>
<evidence type="ECO:0000256" key="7">
    <source>
        <dbReference type="HAMAP-Rule" id="MF_00169"/>
    </source>
</evidence>
<evidence type="ECO:0000256" key="6">
    <source>
        <dbReference type="ARBA" id="ARBA00023239"/>
    </source>
</evidence>
<feature type="binding site" evidence="7 9">
    <location>
        <begin position="101"/>
        <end position="102"/>
    </location>
    <ligand>
        <name>substrate</name>
    </ligand>
</feature>
<dbReference type="GO" id="GO:0009423">
    <property type="term" value="P:chorismate biosynthetic process"/>
    <property type="evidence" value="ECO:0007669"/>
    <property type="project" value="UniProtKB-UniRule"/>
</dbReference>
<protein>
    <recommendedName>
        <fullName evidence="5 7">3-dehydroquinate dehydratase</fullName>
        <shortName evidence="7">3-dehydroquinase</shortName>
        <ecNumber evidence="5 7">4.2.1.10</ecNumber>
    </recommendedName>
    <alternativeName>
        <fullName evidence="7">Type II DHQase</fullName>
    </alternativeName>
</protein>
<evidence type="ECO:0000256" key="1">
    <source>
        <dbReference type="ARBA" id="ARBA00001864"/>
    </source>
</evidence>
<comment type="catalytic activity">
    <reaction evidence="1 7">
        <text>3-dehydroquinate = 3-dehydroshikimate + H2O</text>
        <dbReference type="Rhea" id="RHEA:21096"/>
        <dbReference type="ChEBI" id="CHEBI:15377"/>
        <dbReference type="ChEBI" id="CHEBI:16630"/>
        <dbReference type="ChEBI" id="CHEBI:32364"/>
        <dbReference type="EC" id="4.2.1.10"/>
    </reaction>
</comment>
<comment type="caution">
    <text evidence="11">The sequence shown here is derived from an EMBL/GenBank/DDBJ whole genome shotgun (WGS) entry which is preliminary data.</text>
</comment>
<keyword evidence="7" id="KW-0028">Amino-acid biosynthesis</keyword>
<evidence type="ECO:0000256" key="5">
    <source>
        <dbReference type="ARBA" id="ARBA00012060"/>
    </source>
</evidence>
<dbReference type="GO" id="GO:0019631">
    <property type="term" value="P:quinate catabolic process"/>
    <property type="evidence" value="ECO:0007669"/>
    <property type="project" value="TreeGrafter"/>
</dbReference>
<comment type="subunit">
    <text evidence="4 7">Homododecamer.</text>
</comment>
<dbReference type="CDD" id="cd00466">
    <property type="entry name" value="DHQase_II"/>
    <property type="match status" value="1"/>
</dbReference>
<dbReference type="Pfam" id="PF01220">
    <property type="entry name" value="DHquinase_II"/>
    <property type="match status" value="1"/>
</dbReference>
<feature type="binding site" evidence="7 9">
    <location>
        <position position="111"/>
    </location>
    <ligand>
        <name>substrate</name>
    </ligand>
</feature>
<dbReference type="EMBL" id="BMNT01000003">
    <property type="protein sequence ID" value="GGK67653.1"/>
    <property type="molecule type" value="Genomic_DNA"/>
</dbReference>
<organism evidence="11 12">
    <name type="scientific">Sphaerisporangium melleum</name>
    <dbReference type="NCBI Taxonomy" id="321316"/>
    <lineage>
        <taxon>Bacteria</taxon>
        <taxon>Bacillati</taxon>
        <taxon>Actinomycetota</taxon>
        <taxon>Actinomycetes</taxon>
        <taxon>Streptosporangiales</taxon>
        <taxon>Streptosporangiaceae</taxon>
        <taxon>Sphaerisporangium</taxon>
    </lineage>
</organism>
<feature type="binding site" evidence="7 9">
    <location>
        <position position="80"/>
    </location>
    <ligand>
        <name>substrate</name>
    </ligand>
</feature>
<gene>
    <name evidence="7 11" type="primary">aroQ</name>
    <name evidence="11" type="ORF">GCM10007964_08360</name>
</gene>
<dbReference type="Gene3D" id="3.40.50.9100">
    <property type="entry name" value="Dehydroquinase, class II"/>
    <property type="match status" value="1"/>
</dbReference>
<dbReference type="Proteomes" id="UP000645217">
    <property type="component" value="Unassembled WGS sequence"/>
</dbReference>
<proteinExistence type="inferred from homology"/>
<keyword evidence="6 7" id="KW-0456">Lyase</keyword>
<dbReference type="NCBIfam" id="TIGR01088">
    <property type="entry name" value="aroQ"/>
    <property type="match status" value="1"/>
</dbReference>
<dbReference type="NCBIfam" id="NF003805">
    <property type="entry name" value="PRK05395.1-2"/>
    <property type="match status" value="1"/>
</dbReference>
<evidence type="ECO:0000256" key="3">
    <source>
        <dbReference type="ARBA" id="ARBA00011037"/>
    </source>
</evidence>
<dbReference type="InterPro" id="IPR001874">
    <property type="entry name" value="DHquinase_II"/>
</dbReference>
<dbReference type="GO" id="GO:0008652">
    <property type="term" value="P:amino acid biosynthetic process"/>
    <property type="evidence" value="ECO:0007669"/>
    <property type="project" value="UniProtKB-KW"/>
</dbReference>
<accession>A0A917QUC9</accession>
<evidence type="ECO:0000313" key="11">
    <source>
        <dbReference type="EMBL" id="GGK67653.1"/>
    </source>
</evidence>
<dbReference type="HAMAP" id="MF_00169">
    <property type="entry name" value="AroQ"/>
    <property type="match status" value="1"/>
</dbReference>
<dbReference type="RefSeq" id="WP_189161567.1">
    <property type="nucleotide sequence ID" value="NZ_BMNT01000003.1"/>
</dbReference>
<evidence type="ECO:0000313" key="12">
    <source>
        <dbReference type="Proteomes" id="UP000645217"/>
    </source>
</evidence>
<keyword evidence="7" id="KW-0057">Aromatic amino acid biosynthesis</keyword>
<dbReference type="NCBIfam" id="NF003806">
    <property type="entry name" value="PRK05395.1-3"/>
    <property type="match status" value="1"/>
</dbReference>
<feature type="site" description="Transition state stabilizer" evidence="7 10">
    <location>
        <position position="18"/>
    </location>
</feature>
<dbReference type="NCBIfam" id="NF003807">
    <property type="entry name" value="PRK05395.1-4"/>
    <property type="match status" value="1"/>
</dbReference>
<feature type="binding site" evidence="7 9">
    <location>
        <position position="87"/>
    </location>
    <ligand>
        <name>substrate</name>
    </ligand>
</feature>
<feature type="binding site" evidence="7 9">
    <location>
        <position position="74"/>
    </location>
    <ligand>
        <name>substrate</name>
    </ligand>
</feature>
<dbReference type="GO" id="GO:0009073">
    <property type="term" value="P:aromatic amino acid family biosynthetic process"/>
    <property type="evidence" value="ECO:0007669"/>
    <property type="project" value="UniProtKB-KW"/>
</dbReference>
<sequence>MRTVFVFNGPNLSRLGTREPDVYGAETFEDLEALCRRTGRDLGLTVDVRQTDDEAELVSWLHEAADGAVPVVLNPAAFTHYSYALRDAIAQRTAPLIEVHISNPAAREEFRHTSVVAAVASGTIAGFGLRSYELALRAIAETA</sequence>
<evidence type="ECO:0000256" key="8">
    <source>
        <dbReference type="PIRSR" id="PIRSR001399-1"/>
    </source>
</evidence>
<dbReference type="PANTHER" id="PTHR21272">
    <property type="entry name" value="CATABOLIC 3-DEHYDROQUINASE"/>
    <property type="match status" value="1"/>
</dbReference>
<reference evidence="11" key="1">
    <citation type="journal article" date="2014" name="Int. J. Syst. Evol. Microbiol.">
        <title>Complete genome sequence of Corynebacterium casei LMG S-19264T (=DSM 44701T), isolated from a smear-ripened cheese.</title>
        <authorList>
            <consortium name="US DOE Joint Genome Institute (JGI-PGF)"/>
            <person name="Walter F."/>
            <person name="Albersmeier A."/>
            <person name="Kalinowski J."/>
            <person name="Ruckert C."/>
        </authorList>
    </citation>
    <scope>NUCLEOTIDE SEQUENCE</scope>
    <source>
        <strain evidence="11">JCM 13064</strain>
    </source>
</reference>
<dbReference type="SUPFAM" id="SSF52304">
    <property type="entry name" value="Type II 3-dehydroquinate dehydratase"/>
    <property type="match status" value="1"/>
</dbReference>
<comment type="similarity">
    <text evidence="3 7">Belongs to the type-II 3-dehydroquinase family.</text>
</comment>
<dbReference type="GO" id="GO:0003855">
    <property type="term" value="F:3-dehydroquinate dehydratase activity"/>
    <property type="evidence" value="ECO:0007669"/>
    <property type="project" value="UniProtKB-UniRule"/>
</dbReference>
<dbReference type="InterPro" id="IPR036441">
    <property type="entry name" value="DHquinase_II_sf"/>
</dbReference>
<dbReference type="PANTHER" id="PTHR21272:SF3">
    <property type="entry name" value="CATABOLIC 3-DEHYDROQUINASE"/>
    <property type="match status" value="1"/>
</dbReference>
<evidence type="ECO:0000256" key="10">
    <source>
        <dbReference type="PIRSR" id="PIRSR001399-3"/>
    </source>
</evidence>
<keyword evidence="12" id="KW-1185">Reference proteome</keyword>
<name>A0A917QUC9_9ACTN</name>
<evidence type="ECO:0000256" key="9">
    <source>
        <dbReference type="PIRSR" id="PIRSR001399-2"/>
    </source>
</evidence>
<feature type="active site" description="Proton donor" evidence="7 8">
    <location>
        <position position="100"/>
    </location>
</feature>
<evidence type="ECO:0000256" key="4">
    <source>
        <dbReference type="ARBA" id="ARBA00011193"/>
    </source>
</evidence>
<dbReference type="PIRSF" id="PIRSF001399">
    <property type="entry name" value="DHquinase_II"/>
    <property type="match status" value="1"/>
</dbReference>
<reference evidence="11" key="2">
    <citation type="submission" date="2020-09" db="EMBL/GenBank/DDBJ databases">
        <authorList>
            <person name="Sun Q."/>
            <person name="Ohkuma M."/>
        </authorList>
    </citation>
    <scope>NUCLEOTIDE SEQUENCE</scope>
    <source>
        <strain evidence="11">JCM 13064</strain>
    </source>
</reference>
<comment type="function">
    <text evidence="7">Catalyzes a trans-dehydration via an enolate intermediate.</text>
</comment>
<feature type="active site" description="Proton acceptor" evidence="7 8">
    <location>
        <position position="23"/>
    </location>
</feature>
<evidence type="ECO:0000256" key="2">
    <source>
        <dbReference type="ARBA" id="ARBA00004902"/>
    </source>
</evidence>